<name>F8LBH9_9BACT</name>
<protein>
    <submittedName>
        <fullName evidence="2">Toxin-antitoxin system, antitoxin component, Xre family</fullName>
    </submittedName>
</protein>
<evidence type="ECO:0000259" key="1">
    <source>
        <dbReference type="PROSITE" id="PS50943"/>
    </source>
</evidence>
<accession>F8LBH9</accession>
<dbReference type="Pfam" id="PF01381">
    <property type="entry name" value="HTH_3"/>
    <property type="match status" value="1"/>
</dbReference>
<dbReference type="EMBL" id="FR872640">
    <property type="protein sequence ID" value="CCB90843.1"/>
    <property type="molecule type" value="Genomic_DNA"/>
</dbReference>
<dbReference type="GO" id="GO:0003677">
    <property type="term" value="F:DNA binding"/>
    <property type="evidence" value="ECO:0007669"/>
    <property type="project" value="InterPro"/>
</dbReference>
<reference evidence="2" key="1">
    <citation type="submission" date="2011-05" db="EMBL/GenBank/DDBJ databases">
        <title>Unity in variety -- the pan-genome of the Chlamydiae.</title>
        <authorList>
            <person name="Collingro A."/>
            <person name="Tischler P."/>
            <person name="Weinmaier T."/>
            <person name="Penz T."/>
            <person name="Heinz E."/>
            <person name="Brunham R.C."/>
            <person name="Read T.D."/>
            <person name="Bavoil P.M."/>
            <person name="Sachse K."/>
            <person name="Kahane S."/>
            <person name="Friedman M.G."/>
            <person name="Rattei T."/>
            <person name="Myers G.S.A."/>
            <person name="Horn M."/>
        </authorList>
    </citation>
    <scope>NUCLEOTIDE SEQUENCE</scope>
    <source>
        <strain evidence="2">2032/99</strain>
    </source>
</reference>
<dbReference type="PROSITE" id="PS50943">
    <property type="entry name" value="HTH_CROC1"/>
    <property type="match status" value="1"/>
</dbReference>
<sequence>MKKNEKFIGSDFDDFLEEEGLLEGAEAVAAKRVFVFELEQELEKQKITKSQLAEMMGTSRSSINRLLNPNKPSTLRTLCEVARAVGRRVDLHIA</sequence>
<dbReference type="Gene3D" id="1.10.260.40">
    <property type="entry name" value="lambda repressor-like DNA-binding domains"/>
    <property type="match status" value="1"/>
</dbReference>
<gene>
    <name evidence="2" type="ORF">WCH_CT17060</name>
</gene>
<dbReference type="SMART" id="SM00530">
    <property type="entry name" value="HTH_XRE"/>
    <property type="match status" value="1"/>
</dbReference>
<organism evidence="2">
    <name type="scientific">Waddlia chondrophila 2032/99</name>
    <dbReference type="NCBI Taxonomy" id="765953"/>
    <lineage>
        <taxon>Bacteria</taxon>
        <taxon>Pseudomonadati</taxon>
        <taxon>Chlamydiota</taxon>
        <taxon>Chlamydiia</taxon>
        <taxon>Parachlamydiales</taxon>
        <taxon>Waddliaceae</taxon>
        <taxon>Waddlia</taxon>
    </lineage>
</organism>
<dbReference type="CDD" id="cd00093">
    <property type="entry name" value="HTH_XRE"/>
    <property type="match status" value="1"/>
</dbReference>
<proteinExistence type="predicted"/>
<dbReference type="InterPro" id="IPR010982">
    <property type="entry name" value="Lambda_DNA-bd_dom_sf"/>
</dbReference>
<feature type="domain" description="HTH cro/C1-type" evidence="1">
    <location>
        <begin position="38"/>
        <end position="92"/>
    </location>
</feature>
<dbReference type="InterPro" id="IPR001387">
    <property type="entry name" value="Cro/C1-type_HTH"/>
</dbReference>
<dbReference type="SUPFAM" id="SSF47413">
    <property type="entry name" value="lambda repressor-like DNA-binding domains"/>
    <property type="match status" value="1"/>
</dbReference>
<dbReference type="AlphaFoldDB" id="F8LBH9"/>
<evidence type="ECO:0000313" key="2">
    <source>
        <dbReference type="EMBL" id="CCB90843.1"/>
    </source>
</evidence>